<reference evidence="3" key="1">
    <citation type="journal article" date="2010" name="Science">
        <title>Signatures of adaptation to obligate biotrophy in the Hyaloperonospora arabidopsidis genome.</title>
        <authorList>
            <person name="Baxter L."/>
            <person name="Tripathy S."/>
            <person name="Ishaque N."/>
            <person name="Boot N."/>
            <person name="Cabral A."/>
            <person name="Kemen E."/>
            <person name="Thines M."/>
            <person name="Ah-Fong A."/>
            <person name="Anderson R."/>
            <person name="Badejoko W."/>
            <person name="Bittner-Eddy P."/>
            <person name="Boore J.L."/>
            <person name="Chibucos M.C."/>
            <person name="Coates M."/>
            <person name="Dehal P."/>
            <person name="Delehaunty K."/>
            <person name="Dong S."/>
            <person name="Downton P."/>
            <person name="Dumas B."/>
            <person name="Fabro G."/>
            <person name="Fronick C."/>
            <person name="Fuerstenberg S.I."/>
            <person name="Fulton L."/>
            <person name="Gaulin E."/>
            <person name="Govers F."/>
            <person name="Hughes L."/>
            <person name="Humphray S."/>
            <person name="Jiang R.H."/>
            <person name="Judelson H."/>
            <person name="Kamoun S."/>
            <person name="Kyung K."/>
            <person name="Meijer H."/>
            <person name="Minx P."/>
            <person name="Morris P."/>
            <person name="Nelson J."/>
            <person name="Phuntumart V."/>
            <person name="Qutob D."/>
            <person name="Rehmany A."/>
            <person name="Rougon-Cardoso A."/>
            <person name="Ryden P."/>
            <person name="Torto-Alalibo T."/>
            <person name="Studholme D."/>
            <person name="Wang Y."/>
            <person name="Win J."/>
            <person name="Wood J."/>
            <person name="Clifton S.W."/>
            <person name="Rogers J."/>
            <person name="Van den Ackerveken G."/>
            <person name="Jones J.D."/>
            <person name="McDowell J.M."/>
            <person name="Beynon J."/>
            <person name="Tyler B.M."/>
        </authorList>
    </citation>
    <scope>NUCLEOTIDE SEQUENCE [LARGE SCALE GENOMIC DNA]</scope>
    <source>
        <strain evidence="3">Emoy2</strain>
    </source>
</reference>
<name>M4BIS1_HYAAE</name>
<feature type="region of interest" description="Disordered" evidence="1">
    <location>
        <begin position="1"/>
        <end position="28"/>
    </location>
</feature>
<dbReference type="VEuPathDB" id="FungiDB:HpaG806298"/>
<dbReference type="Proteomes" id="UP000011713">
    <property type="component" value="Unassembled WGS sequence"/>
</dbReference>
<dbReference type="STRING" id="559515.M4BIS1"/>
<dbReference type="AlphaFoldDB" id="M4BIS1"/>
<protein>
    <submittedName>
        <fullName evidence="2">Uncharacterized protein</fullName>
    </submittedName>
</protein>
<dbReference type="EnsemblProtists" id="HpaT806298">
    <property type="protein sequence ID" value="HpaP806298"/>
    <property type="gene ID" value="HpaG806298"/>
</dbReference>
<evidence type="ECO:0000313" key="2">
    <source>
        <dbReference type="EnsemblProtists" id="HpaP806298"/>
    </source>
</evidence>
<dbReference type="HOGENOM" id="CLU_1211782_0_0_1"/>
<feature type="compositionally biased region" description="Basic residues" evidence="1">
    <location>
        <begin position="16"/>
        <end position="28"/>
    </location>
</feature>
<organism evidence="2 3">
    <name type="scientific">Hyaloperonospora arabidopsidis (strain Emoy2)</name>
    <name type="common">Downy mildew agent</name>
    <name type="synonym">Peronospora arabidopsidis</name>
    <dbReference type="NCBI Taxonomy" id="559515"/>
    <lineage>
        <taxon>Eukaryota</taxon>
        <taxon>Sar</taxon>
        <taxon>Stramenopiles</taxon>
        <taxon>Oomycota</taxon>
        <taxon>Peronosporomycetes</taxon>
        <taxon>Peronosporales</taxon>
        <taxon>Peronosporaceae</taxon>
        <taxon>Hyaloperonospora</taxon>
    </lineage>
</organism>
<accession>M4BIS1</accession>
<dbReference type="InParanoid" id="M4BIS1"/>
<dbReference type="EMBL" id="JH598301">
    <property type="status" value="NOT_ANNOTATED_CDS"/>
    <property type="molecule type" value="Genomic_DNA"/>
</dbReference>
<proteinExistence type="predicted"/>
<keyword evidence="3" id="KW-1185">Reference proteome</keyword>
<evidence type="ECO:0000313" key="3">
    <source>
        <dbReference type="Proteomes" id="UP000011713"/>
    </source>
</evidence>
<reference evidence="2" key="2">
    <citation type="submission" date="2015-06" db="UniProtKB">
        <authorList>
            <consortium name="EnsemblProtists"/>
        </authorList>
    </citation>
    <scope>IDENTIFICATION</scope>
    <source>
        <strain evidence="2">Emoy2</strain>
    </source>
</reference>
<evidence type="ECO:0000256" key="1">
    <source>
        <dbReference type="SAM" id="MobiDB-lite"/>
    </source>
</evidence>
<sequence>MPCRPRPSPISSSRNTTRRSRNLPRHHPCRKRLKPRLTIKVALLSLIPDCIDAANVKVGSMCKILKNAANPDHFTKKAIECPLAFNSTLTLTMVDGGSSIDEVAQLHAINRVLCATNPTEDTTFNTKWKKLMGTAAPSKRGEMFTLSAKWWTSSPAIEELYRASKALRMFELSLLSIAPIIFSHDHWIQYITGRQVEWIPANYTRLLHPNTLLRILQYELGAHCMQQWR</sequence>